<dbReference type="WBParaSite" id="Csp11.Scaffold629.g10195.t1">
    <property type="protein sequence ID" value="Csp11.Scaffold629.g10195.t1"/>
    <property type="gene ID" value="Csp11.Scaffold629.g10195"/>
</dbReference>
<proteinExistence type="predicted"/>
<evidence type="ECO:0000313" key="3">
    <source>
        <dbReference type="WBParaSite" id="Csp11.Scaffold629.g10195.t1"/>
    </source>
</evidence>
<sequence length="132" mass="14323">MPSKMKKKDNVSKNMGARYAPIEGSLRSRAHTLTIDVSGSVSNSAPASLFLPATPSPKFFDPRVTGAASVQASPFQANSSDPKSLFYKKEEHPAVKNENAEQKKPKVEVPTKEDVSQISDDEMDWEPATGSD</sequence>
<dbReference type="Proteomes" id="UP000095282">
    <property type="component" value="Unplaced"/>
</dbReference>
<protein>
    <submittedName>
        <fullName evidence="3">Eukaryotic translation initiation factor 4B</fullName>
    </submittedName>
</protein>
<keyword evidence="2" id="KW-1185">Reference proteome</keyword>
<feature type="region of interest" description="Disordered" evidence="1">
    <location>
        <begin position="65"/>
        <end position="132"/>
    </location>
</feature>
<feature type="compositionally biased region" description="Basic and acidic residues" evidence="1">
    <location>
        <begin position="87"/>
        <end position="115"/>
    </location>
</feature>
<reference evidence="3" key="1">
    <citation type="submission" date="2016-11" db="UniProtKB">
        <authorList>
            <consortium name="WormBaseParasite"/>
        </authorList>
    </citation>
    <scope>IDENTIFICATION</scope>
</reference>
<organism evidence="2 3">
    <name type="scientific">Caenorhabditis tropicalis</name>
    <dbReference type="NCBI Taxonomy" id="1561998"/>
    <lineage>
        <taxon>Eukaryota</taxon>
        <taxon>Metazoa</taxon>
        <taxon>Ecdysozoa</taxon>
        <taxon>Nematoda</taxon>
        <taxon>Chromadorea</taxon>
        <taxon>Rhabditida</taxon>
        <taxon>Rhabditina</taxon>
        <taxon>Rhabditomorpha</taxon>
        <taxon>Rhabditoidea</taxon>
        <taxon>Rhabditidae</taxon>
        <taxon>Peloderinae</taxon>
        <taxon>Caenorhabditis</taxon>
    </lineage>
</organism>
<evidence type="ECO:0000256" key="1">
    <source>
        <dbReference type="SAM" id="MobiDB-lite"/>
    </source>
</evidence>
<feature type="compositionally biased region" description="Polar residues" evidence="1">
    <location>
        <begin position="68"/>
        <end position="82"/>
    </location>
</feature>
<dbReference type="AlphaFoldDB" id="A0A1I7TNH9"/>
<name>A0A1I7TNH9_9PELO</name>
<accession>A0A1I7TNH9</accession>
<evidence type="ECO:0000313" key="2">
    <source>
        <dbReference type="Proteomes" id="UP000095282"/>
    </source>
</evidence>